<dbReference type="CDD" id="cd00862">
    <property type="entry name" value="ProRS_anticodon_zinc"/>
    <property type="match status" value="1"/>
</dbReference>
<dbReference type="EMBL" id="MGJA01000012">
    <property type="protein sequence ID" value="OGM97494.1"/>
    <property type="molecule type" value="Genomic_DNA"/>
</dbReference>
<dbReference type="InterPro" id="IPR017449">
    <property type="entry name" value="Pro-tRNA_synth_II"/>
</dbReference>
<dbReference type="STRING" id="1802660.A2735_02050"/>
<evidence type="ECO:0000313" key="9">
    <source>
        <dbReference type="EMBL" id="OGM97494.1"/>
    </source>
</evidence>
<keyword evidence="1 7" id="KW-0436">Ligase</keyword>
<dbReference type="GO" id="GO:0004827">
    <property type="term" value="F:proline-tRNA ligase activity"/>
    <property type="evidence" value="ECO:0007669"/>
    <property type="project" value="UniProtKB-UniRule"/>
</dbReference>
<evidence type="ECO:0000313" key="10">
    <source>
        <dbReference type="Proteomes" id="UP000178520"/>
    </source>
</evidence>
<dbReference type="PANTHER" id="PTHR43382:SF2">
    <property type="entry name" value="BIFUNCTIONAL GLUTAMATE_PROLINE--TRNA LIGASE"/>
    <property type="match status" value="1"/>
</dbReference>
<dbReference type="InterPro" id="IPR002314">
    <property type="entry name" value="aa-tRNA-synt_IIb"/>
</dbReference>
<dbReference type="Gene3D" id="3.30.110.30">
    <property type="entry name" value="C-terminal domain of ProRS"/>
    <property type="match status" value="1"/>
</dbReference>
<evidence type="ECO:0000256" key="7">
    <source>
        <dbReference type="HAMAP-Rule" id="MF_01571"/>
    </source>
</evidence>
<dbReference type="Proteomes" id="UP000178520">
    <property type="component" value="Unassembled WGS sequence"/>
</dbReference>
<name>A0A1F8E9B8_9BACT</name>
<evidence type="ECO:0000256" key="1">
    <source>
        <dbReference type="ARBA" id="ARBA00022598"/>
    </source>
</evidence>
<gene>
    <name evidence="7" type="primary">proS</name>
    <name evidence="9" type="ORF">A2735_02050</name>
</gene>
<dbReference type="SMART" id="SM00946">
    <property type="entry name" value="ProRS-C_1"/>
    <property type="match status" value="1"/>
</dbReference>
<dbReference type="PROSITE" id="PS50862">
    <property type="entry name" value="AA_TRNA_LIGASE_II"/>
    <property type="match status" value="1"/>
</dbReference>
<dbReference type="PRINTS" id="PR01046">
    <property type="entry name" value="TRNASYNTHPRO"/>
</dbReference>
<reference evidence="9 10" key="1">
    <citation type="journal article" date="2016" name="Nat. Commun.">
        <title>Thousands of microbial genomes shed light on interconnected biogeochemical processes in an aquifer system.</title>
        <authorList>
            <person name="Anantharaman K."/>
            <person name="Brown C.T."/>
            <person name="Hug L.A."/>
            <person name="Sharon I."/>
            <person name="Castelle C.J."/>
            <person name="Probst A.J."/>
            <person name="Thomas B.C."/>
            <person name="Singh A."/>
            <person name="Wilkins M.J."/>
            <person name="Karaoz U."/>
            <person name="Brodie E.L."/>
            <person name="Williams K.H."/>
            <person name="Hubbard S.S."/>
            <person name="Banfield J.F."/>
        </authorList>
    </citation>
    <scope>NUCLEOTIDE SEQUENCE [LARGE SCALE GENOMIC DNA]</scope>
</reference>
<dbReference type="SUPFAM" id="SSF52954">
    <property type="entry name" value="Class II aaRS ABD-related"/>
    <property type="match status" value="1"/>
</dbReference>
<evidence type="ECO:0000259" key="8">
    <source>
        <dbReference type="PROSITE" id="PS50862"/>
    </source>
</evidence>
<sequence length="486" mass="55134">MSKVFGKKGLTKKSENISDWYHDVVLRAGLAEYADVKGCMIIKPHGYALWEKTQSVLDGWFKEDGVQNCYFPVFIPMSAFQKEKEHVEGFSPELAVVTHAGGEELAEPLAVRPTSEIVITQKFSDWVQSHRDLPMKLNQWCNIVRWEKRTYPFLRTSEFLWQEGHTVHADKKDAMVMVMTALEWYSKFYRGYFAIAPYVGLKSQSEKFAGAEDTYSVEIVVPDGKALQSATSHYLADHFTKVFNVEYLDEEGNKKLAHQTSWGLSTRAIGGLIFVHGDDSGLVLPPAVAPQQVVIIGIAGKDQEMEEKVATYVGHIHKILKDAGVRVVSDIDFRKTLGFRINDWELKGVPLRIEVGGKELEAQNTTLVRRDTFAKHQTNTDLLSLEVPALLEIIQKDLYKKSEQSRNDLTTEVSTWDEFKSVMTDKKMFIRAPWCEDASCEATIKEETKAGTRCLELDRIQEVLSDTPCVHCGKPALHKWLFAQSY</sequence>
<dbReference type="Pfam" id="PF03129">
    <property type="entry name" value="HGTP_anticodon"/>
    <property type="match status" value="1"/>
</dbReference>
<dbReference type="InterPro" id="IPR033721">
    <property type="entry name" value="ProRS_core_arch_euk"/>
</dbReference>
<evidence type="ECO:0000256" key="3">
    <source>
        <dbReference type="ARBA" id="ARBA00022840"/>
    </source>
</evidence>
<dbReference type="InterPro" id="IPR016061">
    <property type="entry name" value="Pro-tRNA_ligase_II_C"/>
</dbReference>
<organism evidence="9 10">
    <name type="scientific">Candidatus Yanofskybacteria bacterium RIFCSPHIGHO2_01_FULL_41_21</name>
    <dbReference type="NCBI Taxonomy" id="1802660"/>
    <lineage>
        <taxon>Bacteria</taxon>
        <taxon>Candidatus Yanofskyibacteriota</taxon>
    </lineage>
</organism>
<evidence type="ECO:0000256" key="5">
    <source>
        <dbReference type="ARBA" id="ARBA00023146"/>
    </source>
</evidence>
<dbReference type="PANTHER" id="PTHR43382">
    <property type="entry name" value="PROLYL-TRNA SYNTHETASE"/>
    <property type="match status" value="1"/>
</dbReference>
<keyword evidence="4 7" id="KW-0648">Protein biosynthesis</keyword>
<comment type="subcellular location">
    <subcellularLocation>
        <location evidence="7">Cytoplasm</location>
    </subcellularLocation>
</comment>
<dbReference type="FunFam" id="3.30.930.10:FF:000037">
    <property type="entry name" value="Proline--tRNA ligase"/>
    <property type="match status" value="1"/>
</dbReference>
<comment type="domain">
    <text evidence="7">Consists of three domains: the N-terminal catalytic domain, the anticodon-binding domain and the C-terminal extension.</text>
</comment>
<dbReference type="InterPro" id="IPR045864">
    <property type="entry name" value="aa-tRNA-synth_II/BPL/LPL"/>
</dbReference>
<keyword evidence="5 7" id="KW-0030">Aminoacyl-tRNA synthetase</keyword>
<proteinExistence type="inferred from homology"/>
<dbReference type="GO" id="GO:0017101">
    <property type="term" value="C:aminoacyl-tRNA synthetase multienzyme complex"/>
    <property type="evidence" value="ECO:0007669"/>
    <property type="project" value="TreeGrafter"/>
</dbReference>
<dbReference type="CDD" id="cd00778">
    <property type="entry name" value="ProRS_core_arch_euk"/>
    <property type="match status" value="1"/>
</dbReference>
<keyword evidence="7" id="KW-0963">Cytoplasm</keyword>
<dbReference type="GO" id="GO:0006433">
    <property type="term" value="P:prolyl-tRNA aminoacylation"/>
    <property type="evidence" value="ECO:0007669"/>
    <property type="project" value="UniProtKB-UniRule"/>
</dbReference>
<dbReference type="Pfam" id="PF09180">
    <property type="entry name" value="ProRS-C_1"/>
    <property type="match status" value="1"/>
</dbReference>
<comment type="similarity">
    <text evidence="7">Belongs to the class-II aminoacyl-tRNA synthetase family. ProS type 3 subfamily.</text>
</comment>
<evidence type="ECO:0000256" key="6">
    <source>
        <dbReference type="ARBA" id="ARBA00047671"/>
    </source>
</evidence>
<dbReference type="Gene3D" id="3.40.50.800">
    <property type="entry name" value="Anticodon-binding domain"/>
    <property type="match status" value="1"/>
</dbReference>
<dbReference type="Gene3D" id="3.30.930.10">
    <property type="entry name" value="Bira Bifunctional Protein, Domain 2"/>
    <property type="match status" value="1"/>
</dbReference>
<dbReference type="EC" id="6.1.1.15" evidence="7"/>
<comment type="subunit">
    <text evidence="7">Homodimer.</text>
</comment>
<accession>A0A1F8E9B8</accession>
<dbReference type="SUPFAM" id="SSF55681">
    <property type="entry name" value="Class II aaRS and biotin synthetases"/>
    <property type="match status" value="1"/>
</dbReference>
<keyword evidence="3 7" id="KW-0067">ATP-binding</keyword>
<dbReference type="InterPro" id="IPR036621">
    <property type="entry name" value="Anticodon-bd_dom_sf"/>
</dbReference>
<protein>
    <recommendedName>
        <fullName evidence="7">Proline--tRNA ligase</fullName>
        <ecNumber evidence="7">6.1.1.15</ecNumber>
    </recommendedName>
    <alternativeName>
        <fullName evidence="7">Prolyl-tRNA synthetase</fullName>
        <shortName evidence="7">ProRS</shortName>
    </alternativeName>
</protein>
<comment type="function">
    <text evidence="7">Catalyzes the attachment of proline to tRNA(Pro) in a two-step reaction: proline is first activated by ATP to form Pro-AMP and then transferred to the acceptor end of tRNA(Pro).</text>
</comment>
<dbReference type="InterPro" id="IPR002316">
    <property type="entry name" value="Pro-tRNA-ligase_IIa"/>
</dbReference>
<comment type="caution">
    <text evidence="9">The sequence shown here is derived from an EMBL/GenBank/DDBJ whole genome shotgun (WGS) entry which is preliminary data.</text>
</comment>
<dbReference type="HAMAP" id="MF_01571">
    <property type="entry name" value="Pro_tRNA_synth_type3"/>
    <property type="match status" value="1"/>
</dbReference>
<dbReference type="InterPro" id="IPR004154">
    <property type="entry name" value="Anticodon-bd"/>
</dbReference>
<dbReference type="GO" id="GO:0005524">
    <property type="term" value="F:ATP binding"/>
    <property type="evidence" value="ECO:0007669"/>
    <property type="project" value="UniProtKB-UniRule"/>
</dbReference>
<dbReference type="SUPFAM" id="SSF64586">
    <property type="entry name" value="C-terminal domain of ProRS"/>
    <property type="match status" value="1"/>
</dbReference>
<dbReference type="GO" id="GO:0005737">
    <property type="term" value="C:cytoplasm"/>
    <property type="evidence" value="ECO:0007669"/>
    <property type="project" value="UniProtKB-SubCell"/>
</dbReference>
<comment type="catalytic activity">
    <reaction evidence="6 7">
        <text>tRNA(Pro) + L-proline + ATP = L-prolyl-tRNA(Pro) + AMP + diphosphate</text>
        <dbReference type="Rhea" id="RHEA:14305"/>
        <dbReference type="Rhea" id="RHEA-COMP:9700"/>
        <dbReference type="Rhea" id="RHEA-COMP:9702"/>
        <dbReference type="ChEBI" id="CHEBI:30616"/>
        <dbReference type="ChEBI" id="CHEBI:33019"/>
        <dbReference type="ChEBI" id="CHEBI:60039"/>
        <dbReference type="ChEBI" id="CHEBI:78442"/>
        <dbReference type="ChEBI" id="CHEBI:78532"/>
        <dbReference type="ChEBI" id="CHEBI:456215"/>
        <dbReference type="EC" id="6.1.1.15"/>
    </reaction>
</comment>
<keyword evidence="2 7" id="KW-0547">Nucleotide-binding</keyword>
<feature type="domain" description="Aminoacyl-transfer RNA synthetases class-II family profile" evidence="8">
    <location>
        <begin position="44"/>
        <end position="285"/>
    </location>
</feature>
<dbReference type="NCBIfam" id="TIGR00408">
    <property type="entry name" value="proS_fam_I"/>
    <property type="match status" value="1"/>
</dbReference>
<evidence type="ECO:0000256" key="4">
    <source>
        <dbReference type="ARBA" id="ARBA00022917"/>
    </source>
</evidence>
<dbReference type="InterPro" id="IPR004499">
    <property type="entry name" value="Pro-tRNA-ligase_IIa_arc-type"/>
</dbReference>
<dbReference type="Pfam" id="PF00587">
    <property type="entry name" value="tRNA-synt_2b"/>
    <property type="match status" value="1"/>
</dbReference>
<dbReference type="InterPro" id="IPR006195">
    <property type="entry name" value="aa-tRNA-synth_II"/>
</dbReference>
<dbReference type="AlphaFoldDB" id="A0A1F8E9B8"/>
<evidence type="ECO:0000256" key="2">
    <source>
        <dbReference type="ARBA" id="ARBA00022741"/>
    </source>
</evidence>